<name>B0MI80_ANACD</name>
<dbReference type="InterPro" id="IPR009078">
    <property type="entry name" value="Ferritin-like_SF"/>
</dbReference>
<dbReference type="eggNOG" id="COG3546">
    <property type="taxonomic scope" value="Bacteria"/>
</dbReference>
<evidence type="ECO:0008006" key="6">
    <source>
        <dbReference type="Google" id="ProtNLM"/>
    </source>
</evidence>
<comment type="similarity">
    <text evidence="1">Belongs to the manganese catalase family.</text>
</comment>
<dbReference type="Pfam" id="PF05067">
    <property type="entry name" value="Mn_catalase"/>
    <property type="match status" value="1"/>
</dbReference>
<keyword evidence="3" id="KW-0106">Calcium</keyword>
<evidence type="ECO:0000313" key="4">
    <source>
        <dbReference type="EMBL" id="EDR96004.1"/>
    </source>
</evidence>
<protein>
    <recommendedName>
        <fullName evidence="6">Rubrerythrin</fullName>
    </recommendedName>
</protein>
<dbReference type="HOGENOM" id="CLU_102478_1_1_9"/>
<evidence type="ECO:0000256" key="1">
    <source>
        <dbReference type="ARBA" id="ARBA00007644"/>
    </source>
</evidence>
<feature type="binding site" evidence="2">
    <location>
        <position position="81"/>
    </location>
    <ligand>
        <name>Mn(2+)</name>
        <dbReference type="ChEBI" id="CHEBI:29035"/>
        <label>1</label>
    </ligand>
</feature>
<comment type="cofactor">
    <cofactor evidence="3">
        <name>Ca(2+)</name>
        <dbReference type="ChEBI" id="CHEBI:29108"/>
    </cofactor>
    <text evidence="3">Binds 1 Ca(2+) ion per subunit.</text>
</comment>
<dbReference type="STRING" id="411490.ANACAC_03334"/>
<dbReference type="InterPro" id="IPR007760">
    <property type="entry name" value="Mn_catalase"/>
</dbReference>
<sequence length="174" mass="19738">MFYMTFCDSYHPAVTDPHPYPPVKAARRNPRYAEMILPALRAQSSELTAVTTYIYQNWIFFKKYSSLADTLMKIAKVEMHHMQMLGTLVSLLGGDPRFAEDPCQCWSGDAPDYTKDLHQALKSNMEAEEAAASFYLETASKIQDPFVCAVLNRIAMDEKVHVQIFRHYLGASGC</sequence>
<dbReference type="EMBL" id="ABAX03000037">
    <property type="protein sequence ID" value="EDR96004.1"/>
    <property type="molecule type" value="Genomic_DNA"/>
</dbReference>
<organism evidence="4 5">
    <name type="scientific">Anaerostipes caccae (strain DSM 14662 / CCUG 47493 / JCM 13470 / NCIMB 13811 / L1-92)</name>
    <dbReference type="NCBI Taxonomy" id="411490"/>
    <lineage>
        <taxon>Bacteria</taxon>
        <taxon>Bacillati</taxon>
        <taxon>Bacillota</taxon>
        <taxon>Clostridia</taxon>
        <taxon>Lachnospirales</taxon>
        <taxon>Lachnospiraceae</taxon>
        <taxon>Anaerostipes</taxon>
    </lineage>
</organism>
<feature type="binding site" evidence="3">
    <location>
        <position position="69"/>
    </location>
    <ligand>
        <name>Ca(2+)</name>
        <dbReference type="ChEBI" id="CHEBI:29108"/>
    </ligand>
</feature>
<dbReference type="AlphaFoldDB" id="B0MI80"/>
<keyword evidence="2" id="KW-0479">Metal-binding</keyword>
<dbReference type="SUPFAM" id="SSF47240">
    <property type="entry name" value="Ferritin-like"/>
    <property type="match status" value="1"/>
</dbReference>
<proteinExistence type="inferred from homology"/>
<feature type="binding site" evidence="2">
    <location>
        <position position="46"/>
    </location>
    <ligand>
        <name>Mn(2+)</name>
        <dbReference type="ChEBI" id="CHEBI:29035"/>
        <label>1</label>
    </ligand>
</feature>
<gene>
    <name evidence="4" type="ORF">ANACAC_03334</name>
</gene>
<dbReference type="Gene3D" id="1.20.1260.10">
    <property type="match status" value="2"/>
</dbReference>
<evidence type="ECO:0000313" key="5">
    <source>
        <dbReference type="Proteomes" id="UP000004935"/>
    </source>
</evidence>
<dbReference type="InterPro" id="IPR012347">
    <property type="entry name" value="Ferritin-like"/>
</dbReference>
<comment type="caution">
    <text evidence="4">The sequence shown here is derived from an EMBL/GenBank/DDBJ whole genome shotgun (WGS) entry which is preliminary data.</text>
</comment>
<reference evidence="4" key="2">
    <citation type="submission" date="2013-11" db="EMBL/GenBank/DDBJ databases">
        <title>Draft genome sequence of Anaerostipes caccae (DSM 14662).</title>
        <authorList>
            <person name="Sudarsanam P."/>
            <person name="Ley R."/>
            <person name="Guruge J."/>
            <person name="Turnbaugh P.J."/>
            <person name="Mahowald M."/>
            <person name="Liep D."/>
            <person name="Gordon J."/>
        </authorList>
    </citation>
    <scope>NUCLEOTIDE SEQUENCE</scope>
    <source>
        <strain evidence="4">DSM 14662</strain>
    </source>
</reference>
<dbReference type="CDD" id="cd07908">
    <property type="entry name" value="Mn_catalase_like"/>
    <property type="match status" value="1"/>
</dbReference>
<dbReference type="GO" id="GO:0046872">
    <property type="term" value="F:metal ion binding"/>
    <property type="evidence" value="ECO:0007669"/>
    <property type="project" value="UniProtKB-KW"/>
</dbReference>
<keyword evidence="5" id="KW-1185">Reference proteome</keyword>
<keyword evidence="2" id="KW-0464">Manganese</keyword>
<evidence type="ECO:0000256" key="3">
    <source>
        <dbReference type="PIRSR" id="PIRSR607760-2"/>
    </source>
</evidence>
<feature type="binding site" evidence="2">
    <location>
        <position position="78"/>
    </location>
    <ligand>
        <name>Mn(2+)</name>
        <dbReference type="ChEBI" id="CHEBI:29035"/>
        <label>1</label>
    </ligand>
</feature>
<accession>B0MI80</accession>
<reference evidence="4" key="1">
    <citation type="submission" date="2007-11" db="EMBL/GenBank/DDBJ databases">
        <authorList>
            <person name="Fulton L."/>
            <person name="Clifton S."/>
            <person name="Fulton B."/>
            <person name="Xu J."/>
            <person name="Minx P."/>
            <person name="Pepin K.H."/>
            <person name="Johnson M."/>
            <person name="Thiruvilangam P."/>
            <person name="Bhonagiri V."/>
            <person name="Nash W.E."/>
            <person name="Mardis E.R."/>
            <person name="Wilson R.K."/>
        </authorList>
    </citation>
    <scope>NUCLEOTIDE SEQUENCE [LARGE SCALE GENOMIC DNA]</scope>
    <source>
        <strain evidence="4">DSM 14662</strain>
    </source>
</reference>
<dbReference type="Proteomes" id="UP000004935">
    <property type="component" value="Unassembled WGS sequence"/>
</dbReference>
<evidence type="ECO:0000256" key="2">
    <source>
        <dbReference type="PIRSR" id="PIRSR607760-1"/>
    </source>
</evidence>
<comment type="cofactor">
    <cofactor evidence="2">
        <name>Mn(2+)</name>
        <dbReference type="ChEBI" id="CHEBI:29035"/>
    </cofactor>
    <text evidence="2">Binds 2 manganese ions per subunit.</text>
</comment>